<protein>
    <submittedName>
        <fullName evidence="2">Uncharacterized protein</fullName>
    </submittedName>
</protein>
<evidence type="ECO:0000256" key="1">
    <source>
        <dbReference type="SAM" id="MobiDB-lite"/>
    </source>
</evidence>
<organism evidence="2 3">
    <name type="scientific">Cladonia borealis</name>
    <dbReference type="NCBI Taxonomy" id="184061"/>
    <lineage>
        <taxon>Eukaryota</taxon>
        <taxon>Fungi</taxon>
        <taxon>Dikarya</taxon>
        <taxon>Ascomycota</taxon>
        <taxon>Pezizomycotina</taxon>
        <taxon>Lecanoromycetes</taxon>
        <taxon>OSLEUM clade</taxon>
        <taxon>Lecanoromycetidae</taxon>
        <taxon>Lecanorales</taxon>
        <taxon>Lecanorineae</taxon>
        <taxon>Cladoniaceae</taxon>
        <taxon>Cladonia</taxon>
    </lineage>
</organism>
<evidence type="ECO:0000313" key="2">
    <source>
        <dbReference type="EMBL" id="KAK0513496.1"/>
    </source>
</evidence>
<feature type="region of interest" description="Disordered" evidence="1">
    <location>
        <begin position="729"/>
        <end position="748"/>
    </location>
</feature>
<gene>
    <name evidence="2" type="ORF">JMJ35_004482</name>
</gene>
<comment type="caution">
    <text evidence="2">The sequence shown here is derived from an EMBL/GenBank/DDBJ whole genome shotgun (WGS) entry which is preliminary data.</text>
</comment>
<reference evidence="2" key="1">
    <citation type="submission" date="2023-03" db="EMBL/GenBank/DDBJ databases">
        <title>Complete genome of Cladonia borealis.</title>
        <authorList>
            <person name="Park H."/>
        </authorList>
    </citation>
    <scope>NUCLEOTIDE SEQUENCE</scope>
    <source>
        <strain evidence="2">ANT050790</strain>
    </source>
</reference>
<keyword evidence="3" id="KW-1185">Reference proteome</keyword>
<dbReference type="Proteomes" id="UP001166286">
    <property type="component" value="Unassembled WGS sequence"/>
</dbReference>
<feature type="region of interest" description="Disordered" evidence="1">
    <location>
        <begin position="161"/>
        <end position="180"/>
    </location>
</feature>
<feature type="compositionally biased region" description="Low complexity" evidence="1">
    <location>
        <begin position="629"/>
        <end position="644"/>
    </location>
</feature>
<sequence length="1032" mass="116345">MSQRRDLELMLELIPTNVHLHPKCFDRKKYGVDHLAGIYHTNVHTPCLTDHIEHRLHRSPLKVWILMMNGQAMLPPCTPITMRSLASHPYQTYVPHDIPQGYFPTTPAPHPGYIPSPYAPPRKLIPPTYAPPGGNVPPAYGFIPPTFAPAPVPTLVPAPSAPPSLRGFHRRGTTDWEPKKGTKRTRYYVPMRAGKKILDEESGFASPAQHLPEADRRSLGIPPGSEEDAVHDQIDVLATQCIPDIEGREIISLTVKDKSDSTEHKDQRYESRWRHVRSRNLELDQLWSHVSNMAWIEADDRALVARLLKKVEKTCEKTFVHGKCLKPVTLVYSGEDPNDTSKDIGKTAMFVSLPIFWLDFLPQQSFAQNSPGHPSRALLQTRCRLESTRRREKEQVITKSGSVQGVIHVPQIWVLIINNYTAIIYAPFETSLLCQSNIKTISYSEARLDEAKWSIRFENLEGNAFHLPLRLCRTWFGLVKHVSSSCPHYARTADGVTVRAENWPAMVLEKKAEIIHLKLIMNEVPFYGQDNQVNSEDRSKPDILTTDAEVQVNENDSLHVAEVDLLMDAMSQLTHQGKANTPAIETLASELGIDGYCDPDPIHSRPSLSAKPGSTFATPTIPQRKKESSTPPSQPQLSSSTSHSRSGKAAKTALSNFDFGAFDTKDYLEKTENSEQTRKSTSQLKKLVKIALKEVSHDGIIETQPDEEPTRVEKADIKQLPIFLWPAEHTPSDINQTSIDSEDRTQLPSEKDGETIAADMEHQSNTAHHREERRLHDILKGIHRQLLKPFRPAPSERLHAIQYDIIEDKTAPQVSLLLQKMQEKAERDTNQIDPDASTAFLVSKSIRTYSQKIINALVPEDCEEPVIAKYWGAVYRLLAERDCNSLRSFSNGLAALWTSICNIQTEIQSEDETKQPRYRIPPALPAAFQYLVMFFVLASSPSHESAAYERYRCCQSSLIEAKRQLVSMIHTLDYGGRAGFEAVNYEALVGLAFSNLLSRISPNGEYDLTEIYSEYTTKLQIMVRDKASVKVY</sequence>
<feature type="region of interest" description="Disordered" evidence="1">
    <location>
        <begin position="598"/>
        <end position="649"/>
    </location>
</feature>
<proteinExistence type="predicted"/>
<evidence type="ECO:0000313" key="3">
    <source>
        <dbReference type="Proteomes" id="UP001166286"/>
    </source>
</evidence>
<dbReference type="AlphaFoldDB" id="A0AA39R3P5"/>
<name>A0AA39R3P5_9LECA</name>
<accession>A0AA39R3P5</accession>
<dbReference type="EMBL" id="JAFEKC020000008">
    <property type="protein sequence ID" value="KAK0513496.1"/>
    <property type="molecule type" value="Genomic_DNA"/>
</dbReference>